<dbReference type="PANTHER" id="PTHR43310:SF1">
    <property type="entry name" value="SULFATE TRANSPORTER YBAR-RELATED"/>
    <property type="match status" value="1"/>
</dbReference>
<feature type="transmembrane region" description="Helical" evidence="5">
    <location>
        <begin position="27"/>
        <end position="47"/>
    </location>
</feature>
<comment type="subcellular location">
    <subcellularLocation>
        <location evidence="1">Membrane</location>
        <topology evidence="1">Multi-pass membrane protein</topology>
    </subcellularLocation>
</comment>
<evidence type="ECO:0000256" key="5">
    <source>
        <dbReference type="SAM" id="Phobius"/>
    </source>
</evidence>
<keyword evidence="3 5" id="KW-1133">Transmembrane helix</keyword>
<protein>
    <recommendedName>
        <fullName evidence="6">SLC26A/SulP transporter domain-containing protein</fullName>
    </recommendedName>
</protein>
<evidence type="ECO:0000256" key="3">
    <source>
        <dbReference type="ARBA" id="ARBA00022989"/>
    </source>
</evidence>
<evidence type="ECO:0000313" key="7">
    <source>
        <dbReference type="EMBL" id="CAD7641493.1"/>
    </source>
</evidence>
<dbReference type="EMBL" id="CAJPVJ010000859">
    <property type="protein sequence ID" value="CAG2163555.1"/>
    <property type="molecule type" value="Genomic_DNA"/>
</dbReference>
<name>A0A7R9LHD7_9ACAR</name>
<dbReference type="Pfam" id="PF00916">
    <property type="entry name" value="Sulfate_transp"/>
    <property type="match status" value="1"/>
</dbReference>
<reference evidence="7" key="1">
    <citation type="submission" date="2020-11" db="EMBL/GenBank/DDBJ databases">
        <authorList>
            <person name="Tran Van P."/>
        </authorList>
    </citation>
    <scope>NUCLEOTIDE SEQUENCE</scope>
</reference>
<evidence type="ECO:0000256" key="2">
    <source>
        <dbReference type="ARBA" id="ARBA00022692"/>
    </source>
</evidence>
<feature type="domain" description="SLC26A/SulP transporter" evidence="6">
    <location>
        <begin position="81"/>
        <end position="185"/>
    </location>
</feature>
<proteinExistence type="predicted"/>
<evidence type="ECO:0000313" key="8">
    <source>
        <dbReference type="Proteomes" id="UP000728032"/>
    </source>
</evidence>
<evidence type="ECO:0000259" key="6">
    <source>
        <dbReference type="Pfam" id="PF00916"/>
    </source>
</evidence>
<feature type="transmembrane region" description="Helical" evidence="5">
    <location>
        <begin position="135"/>
        <end position="157"/>
    </location>
</feature>
<keyword evidence="4 5" id="KW-0472">Membrane</keyword>
<feature type="transmembrane region" description="Helical" evidence="5">
    <location>
        <begin position="59"/>
        <end position="76"/>
    </location>
</feature>
<accession>A0A7R9LHD7</accession>
<gene>
    <name evidence="7" type="ORF">ONB1V03_LOCUS3129</name>
</gene>
<dbReference type="Proteomes" id="UP000728032">
    <property type="component" value="Unassembled WGS sequence"/>
</dbReference>
<feature type="transmembrane region" description="Helical" evidence="5">
    <location>
        <begin position="187"/>
        <end position="208"/>
    </location>
</feature>
<dbReference type="AlphaFoldDB" id="A0A7R9LHD7"/>
<dbReference type="InterPro" id="IPR052706">
    <property type="entry name" value="Membrane-Transporter-like"/>
</dbReference>
<dbReference type="EMBL" id="OC915684">
    <property type="protein sequence ID" value="CAD7641493.1"/>
    <property type="molecule type" value="Genomic_DNA"/>
</dbReference>
<evidence type="ECO:0000256" key="1">
    <source>
        <dbReference type="ARBA" id="ARBA00004141"/>
    </source>
</evidence>
<keyword evidence="8" id="KW-1185">Reference proteome</keyword>
<dbReference type="PANTHER" id="PTHR43310">
    <property type="entry name" value="SULFATE TRANSPORTER YBAR-RELATED"/>
    <property type="match status" value="1"/>
</dbReference>
<feature type="transmembrane region" description="Helical" evidence="5">
    <location>
        <begin position="82"/>
        <end position="102"/>
    </location>
</feature>
<organism evidence="7">
    <name type="scientific">Oppiella nova</name>
    <dbReference type="NCBI Taxonomy" id="334625"/>
    <lineage>
        <taxon>Eukaryota</taxon>
        <taxon>Metazoa</taxon>
        <taxon>Ecdysozoa</taxon>
        <taxon>Arthropoda</taxon>
        <taxon>Chelicerata</taxon>
        <taxon>Arachnida</taxon>
        <taxon>Acari</taxon>
        <taxon>Acariformes</taxon>
        <taxon>Sarcoptiformes</taxon>
        <taxon>Oribatida</taxon>
        <taxon>Brachypylina</taxon>
        <taxon>Oppioidea</taxon>
        <taxon>Oppiidae</taxon>
        <taxon>Oppiella</taxon>
    </lineage>
</organism>
<evidence type="ECO:0000256" key="4">
    <source>
        <dbReference type="ARBA" id="ARBA00023136"/>
    </source>
</evidence>
<dbReference type="OrthoDB" id="10066573at2759"/>
<dbReference type="InterPro" id="IPR011547">
    <property type="entry name" value="SLC26A/SulP_dom"/>
</dbReference>
<keyword evidence="2 5" id="KW-0812">Transmembrane</keyword>
<dbReference type="GO" id="GO:0016020">
    <property type="term" value="C:membrane"/>
    <property type="evidence" value="ECO:0007669"/>
    <property type="project" value="UniProtKB-SubCell"/>
</dbReference>
<sequence>MISAATGAMALLMVTLVKDHVAKLMRFVSQSVVYGFVNALAILIFVAQIPELQRMDLTAYLFVAFGLGVVYLFPYIPKIGQLIPSPLVCIIVLSLAALFLGADMRTVSDLGKFPDNLPLFLIPDIPLNLDTLKIIFPYAITLATVGLLETMMTTTIVNEVTQTEGDRHKECRGQGIANMVSGFMGEWLSYIPMAALVAIMIMVAFTTFNWDSVKNFSKHPKQSNSVMLAVVIYVLPKV</sequence>